<comment type="caution">
    <text evidence="2">The sequence shown here is derived from an EMBL/GenBank/DDBJ whole genome shotgun (WGS) entry which is preliminary data.</text>
</comment>
<proteinExistence type="predicted"/>
<reference evidence="2 3" key="1">
    <citation type="submission" date="2018-08" db="EMBL/GenBank/DDBJ databases">
        <title>Aphanomyces genome sequencing and annotation.</title>
        <authorList>
            <person name="Minardi D."/>
            <person name="Oidtmann B."/>
            <person name="Van Der Giezen M."/>
            <person name="Studholme D.J."/>
        </authorList>
    </citation>
    <scope>NUCLEOTIDE SEQUENCE [LARGE SCALE GENOMIC DNA]</scope>
    <source>
        <strain evidence="2 3">Sv</strain>
    </source>
</reference>
<accession>A0A3R6WI64</accession>
<gene>
    <name evidence="2" type="ORF">DYB35_008410</name>
</gene>
<dbReference type="EMBL" id="QUTG01003799">
    <property type="protein sequence ID" value="RHY90263.1"/>
    <property type="molecule type" value="Genomic_DNA"/>
</dbReference>
<dbReference type="Proteomes" id="UP000285712">
    <property type="component" value="Unassembled WGS sequence"/>
</dbReference>
<organism evidence="2 3">
    <name type="scientific">Aphanomyces astaci</name>
    <name type="common">Crayfish plague agent</name>
    <dbReference type="NCBI Taxonomy" id="112090"/>
    <lineage>
        <taxon>Eukaryota</taxon>
        <taxon>Sar</taxon>
        <taxon>Stramenopiles</taxon>
        <taxon>Oomycota</taxon>
        <taxon>Saprolegniomycetes</taxon>
        <taxon>Saprolegniales</taxon>
        <taxon>Verrucalvaceae</taxon>
        <taxon>Aphanomyces</taxon>
    </lineage>
</organism>
<protein>
    <submittedName>
        <fullName evidence="2">Uncharacterized protein</fullName>
    </submittedName>
</protein>
<evidence type="ECO:0000313" key="3">
    <source>
        <dbReference type="Proteomes" id="UP000285712"/>
    </source>
</evidence>
<evidence type="ECO:0000256" key="1">
    <source>
        <dbReference type="SAM" id="MobiDB-lite"/>
    </source>
</evidence>
<evidence type="ECO:0000313" key="2">
    <source>
        <dbReference type="EMBL" id="RHY90263.1"/>
    </source>
</evidence>
<feature type="region of interest" description="Disordered" evidence="1">
    <location>
        <begin position="73"/>
        <end position="93"/>
    </location>
</feature>
<name>A0A3R6WI64_APHAT</name>
<dbReference type="AlphaFoldDB" id="A0A3R6WI64"/>
<sequence length="203" mass="22250">MFKVTILCTRDLVDELPPLPIPEPVKEPSTDAYPKKAHVLSSATTANQNAADGGARMLMSTPHLMLLPSELSRSTTLPPIPEEPESLDVSPNDRVTAGNVAEMFKVTILCTRGLVDELPPLPISEPVKEPATDAYPKKAHVLSSATTANQNATDGGARMLMSTPHLMLLPSELISAMELPPLLRTISPRRHRPRPRKYNRVYY</sequence>